<evidence type="ECO:0000313" key="7">
    <source>
        <dbReference type="Proteomes" id="UP000031866"/>
    </source>
</evidence>
<dbReference type="FunFam" id="3.40.1410.10:FF:000008">
    <property type="entry name" value="Transcriptional regulator, GntR family"/>
    <property type="match status" value="1"/>
</dbReference>
<dbReference type="SMART" id="SM00866">
    <property type="entry name" value="UTRA"/>
    <property type="match status" value="1"/>
</dbReference>
<dbReference type="KEGG" id="cbei:LF65_04299"/>
<sequence length="236" mass="27387">MPPKYKVVYEDIKNKINNYIYKTNEKIPDGDSLAEYYNCSKLTIAKALDLLVQEGMLIRRQGSGTYVKENLSSRTTIELDNISGYSKKFSTEHLKSTVIDFSIITPPKEIAEKLNITDEYIYKILRLRSVDNDPQILEETYMPIYVIPGLKEHHLEGSIYDYITNELGFKIQSAHISIKGDEANSNDKLYLNLTESDFIIELEKICYLENGKIFEYSKTHHRYDVFKFNTVLVNNI</sequence>
<dbReference type="STRING" id="1520.LF65_04299"/>
<dbReference type="InterPro" id="IPR028978">
    <property type="entry name" value="Chorismate_lyase_/UTRA_dom_sf"/>
</dbReference>
<evidence type="ECO:0000256" key="3">
    <source>
        <dbReference type="ARBA" id="ARBA00023125"/>
    </source>
</evidence>
<dbReference type="InterPro" id="IPR036388">
    <property type="entry name" value="WH-like_DNA-bd_sf"/>
</dbReference>
<protein>
    <submittedName>
        <fullName evidence="6">GntR family transcriptional regulator</fullName>
    </submittedName>
</protein>
<dbReference type="PROSITE" id="PS50949">
    <property type="entry name" value="HTH_GNTR"/>
    <property type="match status" value="1"/>
</dbReference>
<keyword evidence="4" id="KW-0804">Transcription</keyword>
<keyword evidence="1" id="KW-0678">Repressor</keyword>
<dbReference type="InterPro" id="IPR011663">
    <property type="entry name" value="UTRA"/>
</dbReference>
<evidence type="ECO:0000259" key="5">
    <source>
        <dbReference type="PROSITE" id="PS50949"/>
    </source>
</evidence>
<dbReference type="CDD" id="cd07377">
    <property type="entry name" value="WHTH_GntR"/>
    <property type="match status" value="1"/>
</dbReference>
<evidence type="ECO:0000256" key="2">
    <source>
        <dbReference type="ARBA" id="ARBA00023015"/>
    </source>
</evidence>
<feature type="domain" description="HTH gntR-type" evidence="5">
    <location>
        <begin position="2"/>
        <end position="70"/>
    </location>
</feature>
<dbReference type="PANTHER" id="PTHR44846:SF5">
    <property type="entry name" value="HTH-TYPE TRANSCRIPTIONAL REGULATOR GMUR"/>
    <property type="match status" value="1"/>
</dbReference>
<dbReference type="Gene3D" id="1.10.10.10">
    <property type="entry name" value="Winged helix-like DNA-binding domain superfamily/Winged helix DNA-binding domain"/>
    <property type="match status" value="1"/>
</dbReference>
<dbReference type="InterPro" id="IPR000524">
    <property type="entry name" value="Tscrpt_reg_HTH_GntR"/>
</dbReference>
<dbReference type="RefSeq" id="WP_041898804.1">
    <property type="nucleotide sequence ID" value="NZ_CP010086.2"/>
</dbReference>
<dbReference type="AlphaFoldDB" id="A0A0B5QV73"/>
<dbReference type="EMBL" id="CP010086">
    <property type="protein sequence ID" value="AJH00839.1"/>
    <property type="molecule type" value="Genomic_DNA"/>
</dbReference>
<organism evidence="6 7">
    <name type="scientific">Clostridium beijerinckii</name>
    <name type="common">Clostridium MP</name>
    <dbReference type="NCBI Taxonomy" id="1520"/>
    <lineage>
        <taxon>Bacteria</taxon>
        <taxon>Bacillati</taxon>
        <taxon>Bacillota</taxon>
        <taxon>Clostridia</taxon>
        <taxon>Eubacteriales</taxon>
        <taxon>Clostridiaceae</taxon>
        <taxon>Clostridium</taxon>
    </lineage>
</organism>
<dbReference type="GO" id="GO:0045892">
    <property type="term" value="P:negative regulation of DNA-templated transcription"/>
    <property type="evidence" value="ECO:0007669"/>
    <property type="project" value="TreeGrafter"/>
</dbReference>
<dbReference type="GO" id="GO:0003700">
    <property type="term" value="F:DNA-binding transcription factor activity"/>
    <property type="evidence" value="ECO:0007669"/>
    <property type="project" value="InterPro"/>
</dbReference>
<keyword evidence="2" id="KW-0805">Transcription regulation</keyword>
<dbReference type="SUPFAM" id="SSF64288">
    <property type="entry name" value="Chorismate lyase-like"/>
    <property type="match status" value="1"/>
</dbReference>
<evidence type="ECO:0000256" key="1">
    <source>
        <dbReference type="ARBA" id="ARBA00022491"/>
    </source>
</evidence>
<dbReference type="SUPFAM" id="SSF46785">
    <property type="entry name" value="Winged helix' DNA-binding domain"/>
    <property type="match status" value="1"/>
</dbReference>
<dbReference type="SMART" id="SM00345">
    <property type="entry name" value="HTH_GNTR"/>
    <property type="match status" value="1"/>
</dbReference>
<evidence type="ECO:0000313" key="6">
    <source>
        <dbReference type="EMBL" id="AJH00839.1"/>
    </source>
</evidence>
<proteinExistence type="predicted"/>
<name>A0A0B5QV73_CLOBE</name>
<dbReference type="Gene3D" id="3.40.1410.10">
    <property type="entry name" value="Chorismate lyase-like"/>
    <property type="match status" value="1"/>
</dbReference>
<keyword evidence="3" id="KW-0238">DNA-binding</keyword>
<dbReference type="InterPro" id="IPR050679">
    <property type="entry name" value="Bact_HTH_transcr_reg"/>
</dbReference>
<dbReference type="Pfam" id="PF00392">
    <property type="entry name" value="GntR"/>
    <property type="match status" value="1"/>
</dbReference>
<accession>A0A0B5QV73</accession>
<dbReference type="PANTHER" id="PTHR44846">
    <property type="entry name" value="MANNOSYL-D-GLYCERATE TRANSPORT/METABOLISM SYSTEM REPRESSOR MNGR-RELATED"/>
    <property type="match status" value="1"/>
</dbReference>
<gene>
    <name evidence="6" type="ORF">LF65_04299</name>
</gene>
<dbReference type="OrthoDB" id="9816541at2"/>
<evidence type="ECO:0000256" key="4">
    <source>
        <dbReference type="ARBA" id="ARBA00023163"/>
    </source>
</evidence>
<dbReference type="Pfam" id="PF07702">
    <property type="entry name" value="UTRA"/>
    <property type="match status" value="1"/>
</dbReference>
<dbReference type="GO" id="GO:0003677">
    <property type="term" value="F:DNA binding"/>
    <property type="evidence" value="ECO:0007669"/>
    <property type="project" value="UniProtKB-KW"/>
</dbReference>
<reference evidence="7" key="1">
    <citation type="submission" date="2014-12" db="EMBL/GenBank/DDBJ databases">
        <title>Genome sequence of Clostridium beijerinckii strain 59B.</title>
        <authorList>
            <person name="Little G.T."/>
            <person name="Minton N.P."/>
        </authorList>
    </citation>
    <scope>NUCLEOTIDE SEQUENCE [LARGE SCALE GENOMIC DNA]</scope>
    <source>
        <strain evidence="7">59B</strain>
    </source>
</reference>
<dbReference type="Proteomes" id="UP000031866">
    <property type="component" value="Chromosome"/>
</dbReference>
<dbReference type="InterPro" id="IPR036390">
    <property type="entry name" value="WH_DNA-bd_sf"/>
</dbReference>